<dbReference type="Proteomes" id="UP000034207">
    <property type="component" value="Unassembled WGS sequence"/>
</dbReference>
<dbReference type="NCBIfam" id="TIGR02495">
    <property type="entry name" value="NrdG2"/>
    <property type="match status" value="1"/>
</dbReference>
<keyword evidence="5" id="KW-0408">Iron</keyword>
<dbReference type="AlphaFoldDB" id="A0A0G0Q0V0"/>
<proteinExistence type="predicted"/>
<evidence type="ECO:0000313" key="8">
    <source>
        <dbReference type="EMBL" id="KKQ95291.1"/>
    </source>
</evidence>
<reference evidence="8 9" key="1">
    <citation type="journal article" date="2015" name="Nature">
        <title>rRNA introns, odd ribosomes, and small enigmatic genomes across a large radiation of phyla.</title>
        <authorList>
            <person name="Brown C.T."/>
            <person name="Hug L.A."/>
            <person name="Thomas B.C."/>
            <person name="Sharon I."/>
            <person name="Castelle C.J."/>
            <person name="Singh A."/>
            <person name="Wilkins M.J."/>
            <person name="Williams K.H."/>
            <person name="Banfield J.F."/>
        </authorList>
    </citation>
    <scope>NUCLEOTIDE SEQUENCE [LARGE SCALE GENOMIC DNA]</scope>
</reference>
<evidence type="ECO:0000313" key="9">
    <source>
        <dbReference type="Proteomes" id="UP000034207"/>
    </source>
</evidence>
<dbReference type="InterPro" id="IPR007197">
    <property type="entry name" value="rSAM"/>
</dbReference>
<dbReference type="CDD" id="cd01335">
    <property type="entry name" value="Radical_SAM"/>
    <property type="match status" value="1"/>
</dbReference>
<dbReference type="PANTHER" id="PTHR30352">
    <property type="entry name" value="PYRUVATE FORMATE-LYASE-ACTIVATING ENZYME"/>
    <property type="match status" value="1"/>
</dbReference>
<dbReference type="InterPro" id="IPR013785">
    <property type="entry name" value="Aldolase_TIM"/>
</dbReference>
<name>A0A0G0Q0V0_UNCC2</name>
<keyword evidence="4" id="KW-0479">Metal-binding</keyword>
<keyword evidence="8" id="KW-0670">Pyruvate</keyword>
<dbReference type="SFLD" id="SFLDG01094">
    <property type="entry name" value="Uncharacterised_Radical_SAM_Su"/>
    <property type="match status" value="1"/>
</dbReference>
<dbReference type="PATRIC" id="fig|1618345.3.peg.123"/>
<dbReference type="EMBL" id="LBVV01000002">
    <property type="protein sequence ID" value="KKQ95291.1"/>
    <property type="molecule type" value="Genomic_DNA"/>
</dbReference>
<dbReference type="GO" id="GO:0051539">
    <property type="term" value="F:4 iron, 4 sulfur cluster binding"/>
    <property type="evidence" value="ECO:0007669"/>
    <property type="project" value="UniProtKB-KW"/>
</dbReference>
<evidence type="ECO:0000256" key="1">
    <source>
        <dbReference type="ARBA" id="ARBA00001966"/>
    </source>
</evidence>
<evidence type="ECO:0000256" key="6">
    <source>
        <dbReference type="ARBA" id="ARBA00023014"/>
    </source>
</evidence>
<dbReference type="SUPFAM" id="SSF102114">
    <property type="entry name" value="Radical SAM enzymes"/>
    <property type="match status" value="1"/>
</dbReference>
<dbReference type="SFLD" id="SFLDG01067">
    <property type="entry name" value="SPASM/twitch_domain_containing"/>
    <property type="match status" value="1"/>
</dbReference>
<evidence type="ECO:0000256" key="2">
    <source>
        <dbReference type="ARBA" id="ARBA00022485"/>
    </source>
</evidence>
<dbReference type="PANTHER" id="PTHR30352:SF13">
    <property type="entry name" value="GLYCYL-RADICAL ENZYME ACTIVATING ENZYME YJJW-RELATED"/>
    <property type="match status" value="1"/>
</dbReference>
<dbReference type="Pfam" id="PF04055">
    <property type="entry name" value="Radical_SAM"/>
    <property type="match status" value="1"/>
</dbReference>
<dbReference type="GO" id="GO:0016829">
    <property type="term" value="F:lyase activity"/>
    <property type="evidence" value="ECO:0007669"/>
    <property type="project" value="UniProtKB-KW"/>
</dbReference>
<evidence type="ECO:0000256" key="4">
    <source>
        <dbReference type="ARBA" id="ARBA00022723"/>
    </source>
</evidence>
<dbReference type="STRING" id="1618345.UT18_C0002G0068"/>
<evidence type="ECO:0000259" key="7">
    <source>
        <dbReference type="PROSITE" id="PS51918"/>
    </source>
</evidence>
<evidence type="ECO:0000256" key="5">
    <source>
        <dbReference type="ARBA" id="ARBA00023004"/>
    </source>
</evidence>
<dbReference type="InterPro" id="IPR034457">
    <property type="entry name" value="Organic_radical-activating"/>
</dbReference>
<organism evidence="8 9">
    <name type="scientific">candidate division CPR2 bacterium GW2011_GWC2_39_10</name>
    <dbReference type="NCBI Taxonomy" id="1618345"/>
    <lineage>
        <taxon>Bacteria</taxon>
        <taxon>Bacteria division CPR2</taxon>
    </lineage>
</organism>
<dbReference type="Gene3D" id="3.20.20.70">
    <property type="entry name" value="Aldolase class I"/>
    <property type="match status" value="1"/>
</dbReference>
<keyword evidence="8" id="KW-0456">Lyase</keyword>
<dbReference type="PROSITE" id="PS51918">
    <property type="entry name" value="RADICAL_SAM"/>
    <property type="match status" value="1"/>
</dbReference>
<accession>A0A0G0Q0V0</accession>
<dbReference type="InterPro" id="IPR058240">
    <property type="entry name" value="rSAM_sf"/>
</dbReference>
<protein>
    <submittedName>
        <fullName evidence="8">Pyruvate formate-lyase activating enzyme</fullName>
    </submittedName>
</protein>
<gene>
    <name evidence="8" type="ORF">UT18_C0002G0068</name>
</gene>
<sequence length="230" mass="26115">MKIGGFQKTTLIDYPGKIAASIFTVGCNFRCGYCHNPDLIDSRNIILEDGANVLKYLEKRKHILEGVVISGGEPLLQKDLQDFIMQIKNLGFLVKLDTNGSNPQKLKQLLGRKLVDYVAMDIKNSLTKYDLTTNIKGSSKNIIDSIDLIMNSRVDYEFRSTILPELHNKKDIEEIGAMIKGAKKMFLQSFRQTITLDKKYMSKRSFTGEEMEKLKAIILTNVASSEIRHY</sequence>
<comment type="caution">
    <text evidence="8">The sequence shown here is derived from an EMBL/GenBank/DDBJ whole genome shotgun (WGS) entry which is preliminary data.</text>
</comment>
<dbReference type="SFLD" id="SFLDS00029">
    <property type="entry name" value="Radical_SAM"/>
    <property type="match status" value="1"/>
</dbReference>
<keyword evidence="6" id="KW-0411">Iron-sulfur</keyword>
<feature type="domain" description="Radical SAM core" evidence="7">
    <location>
        <begin position="13"/>
        <end position="230"/>
    </location>
</feature>
<keyword evidence="3" id="KW-0949">S-adenosyl-L-methionine</keyword>
<comment type="cofactor">
    <cofactor evidence="1">
        <name>[4Fe-4S] cluster</name>
        <dbReference type="ChEBI" id="CHEBI:49883"/>
    </cofactor>
</comment>
<dbReference type="GO" id="GO:0046872">
    <property type="term" value="F:metal ion binding"/>
    <property type="evidence" value="ECO:0007669"/>
    <property type="project" value="UniProtKB-KW"/>
</dbReference>
<evidence type="ECO:0000256" key="3">
    <source>
        <dbReference type="ARBA" id="ARBA00022691"/>
    </source>
</evidence>
<keyword evidence="2" id="KW-0004">4Fe-4S</keyword>
<dbReference type="InterPro" id="IPR012840">
    <property type="entry name" value="NrdG2"/>
</dbReference>